<dbReference type="eggNOG" id="ENOG5033IT7">
    <property type="taxonomic scope" value="Bacteria"/>
</dbReference>
<gene>
    <name evidence="2" type="ordered locus">Mesau_02989</name>
</gene>
<accession>L0KL47</accession>
<dbReference type="AlphaFoldDB" id="L0KL47"/>
<dbReference type="OrthoDB" id="8140719at2"/>
<dbReference type="Proteomes" id="UP000010998">
    <property type="component" value="Chromosome"/>
</dbReference>
<reference evidence="3" key="1">
    <citation type="submission" date="2012-02" db="EMBL/GenBank/DDBJ databases">
        <title>Complete sequence of Mesorhizobium australicum WSM2073.</title>
        <authorList>
            <person name="Lucas S."/>
            <person name="Han J."/>
            <person name="Lapidus A."/>
            <person name="Cheng J.-F."/>
            <person name="Goodwin L."/>
            <person name="Pitluck S."/>
            <person name="Peters L."/>
            <person name="Gu W."/>
            <person name="Detter J.C."/>
            <person name="Han C."/>
            <person name="Tapia R."/>
            <person name="Land M."/>
            <person name="Hauser L."/>
            <person name="Kyrpides N."/>
            <person name="Ivanova N."/>
            <person name="Pagani I."/>
            <person name="Reeve W.G."/>
            <person name="Howieson J.G."/>
            <person name="Tiwari R.P."/>
            <person name="O'Hara G.W."/>
            <person name="Atkins C.A."/>
            <person name="Ronson C.W."/>
            <person name="Nandasena K.G."/>
            <person name="Woyke T."/>
        </authorList>
    </citation>
    <scope>NUCLEOTIDE SEQUENCE [LARGE SCALE GENOMIC DNA]</scope>
    <source>
        <strain evidence="3">LMG 24608 / HAMBI 3006 / WSM2073</strain>
    </source>
</reference>
<evidence type="ECO:0000256" key="1">
    <source>
        <dbReference type="SAM" id="SignalP"/>
    </source>
</evidence>
<evidence type="ECO:0008006" key="4">
    <source>
        <dbReference type="Google" id="ProtNLM"/>
    </source>
</evidence>
<name>L0KL47_MESAW</name>
<keyword evidence="1" id="KW-0732">Signal</keyword>
<evidence type="ECO:0000313" key="3">
    <source>
        <dbReference type="Proteomes" id="UP000010998"/>
    </source>
</evidence>
<dbReference type="HOGENOM" id="CLU_128749_0_0_5"/>
<protein>
    <recommendedName>
        <fullName evidence="4">Secreted protein</fullName>
    </recommendedName>
</protein>
<evidence type="ECO:0000313" key="2">
    <source>
        <dbReference type="EMBL" id="AGB45370.1"/>
    </source>
</evidence>
<feature type="chain" id="PRO_5003944653" description="Secreted protein" evidence="1">
    <location>
        <begin position="25"/>
        <end position="133"/>
    </location>
</feature>
<dbReference type="EMBL" id="CP003358">
    <property type="protein sequence ID" value="AGB45370.1"/>
    <property type="molecule type" value="Genomic_DNA"/>
</dbReference>
<dbReference type="PROSITE" id="PS51257">
    <property type="entry name" value="PROKAR_LIPOPROTEIN"/>
    <property type="match status" value="1"/>
</dbReference>
<dbReference type="KEGG" id="mam:Mesau_02989"/>
<dbReference type="GeneID" id="90990376"/>
<feature type="signal peptide" evidence="1">
    <location>
        <begin position="1"/>
        <end position="24"/>
    </location>
</feature>
<dbReference type="RefSeq" id="WP_015316793.1">
    <property type="nucleotide sequence ID" value="NC_019973.1"/>
</dbReference>
<proteinExistence type="predicted"/>
<keyword evidence="3" id="KW-1185">Reference proteome</keyword>
<sequence>MKRRTTGAITALAVLGCAAWPAAAESYGKVALSGQEIYIFRDASLNADCSSAGANDVRIVAGPSHGKIRLVHAKLYTGFSKSNERWKCNAHKVDGIKGFYRSNPGYKGRDQVTFSVHTYMGNAHQTVVSINVE</sequence>
<organism evidence="2 3">
    <name type="scientific">Mesorhizobium australicum (strain HAMBI 3006 / LMG 24608 / WSM2073)</name>
    <dbReference type="NCBI Taxonomy" id="754035"/>
    <lineage>
        <taxon>Bacteria</taxon>
        <taxon>Pseudomonadati</taxon>
        <taxon>Pseudomonadota</taxon>
        <taxon>Alphaproteobacteria</taxon>
        <taxon>Hyphomicrobiales</taxon>
        <taxon>Phyllobacteriaceae</taxon>
        <taxon>Mesorhizobium</taxon>
    </lineage>
</organism>